<organism evidence="1 2">
    <name type="scientific">Moorena producens PAL-8-15-08-1</name>
    <dbReference type="NCBI Taxonomy" id="1458985"/>
    <lineage>
        <taxon>Bacteria</taxon>
        <taxon>Bacillati</taxon>
        <taxon>Cyanobacteriota</taxon>
        <taxon>Cyanophyceae</taxon>
        <taxon>Coleofasciculales</taxon>
        <taxon>Coleofasciculaceae</taxon>
        <taxon>Moorena</taxon>
    </lineage>
</organism>
<accession>A0A1D8TN07</accession>
<dbReference type="InterPro" id="IPR014968">
    <property type="entry name" value="XisI"/>
</dbReference>
<dbReference type="InterPro" id="IPR035943">
    <property type="entry name" value="XisI-like_sf"/>
</dbReference>
<dbReference type="SUPFAM" id="SSF143847">
    <property type="entry name" value="XisI-like"/>
    <property type="match status" value="1"/>
</dbReference>
<dbReference type="KEGG" id="mpro:BJP34_05545"/>
<dbReference type="OrthoDB" id="467081at2"/>
<sequence>MDKLDQYRQITCEFLESFASYDLNAQLIFDRERDCYLVFHNEWRNEYRIYGCAMHLELIEGQIWIQHNSTEIYIDRELIERGVSPKDIILGFRSPSVRKRIAAAMEDK</sequence>
<proteinExistence type="predicted"/>
<reference evidence="2" key="1">
    <citation type="submission" date="2016-10" db="EMBL/GenBank/DDBJ databases">
        <title>Comparative genomics uncovers the prolific and rare metabolic potential of the cyanobacterial genus Moorea.</title>
        <authorList>
            <person name="Leao T."/>
            <person name="Castelao G."/>
            <person name="Korobeynikov A."/>
            <person name="Monroe E.A."/>
            <person name="Podell S."/>
            <person name="Glukhov E."/>
            <person name="Allen E."/>
            <person name="Gerwick W.H."/>
            <person name="Gerwick L."/>
        </authorList>
    </citation>
    <scope>NUCLEOTIDE SEQUENCE [LARGE SCALE GENOMIC DNA]</scope>
    <source>
        <strain evidence="2">PAL-8-15-08-1</strain>
    </source>
</reference>
<dbReference type="STRING" id="1458985.BJP34_05545"/>
<dbReference type="Proteomes" id="UP000177870">
    <property type="component" value="Chromosome"/>
</dbReference>
<dbReference type="EMBL" id="CP017599">
    <property type="protein sequence ID" value="AOW98983.1"/>
    <property type="molecule type" value="Genomic_DNA"/>
</dbReference>
<gene>
    <name evidence="1" type="ORF">BJP34_05545</name>
</gene>
<dbReference type="RefSeq" id="WP_070391484.1">
    <property type="nucleotide sequence ID" value="NZ_CP017599.1"/>
</dbReference>
<dbReference type="CDD" id="cd16382">
    <property type="entry name" value="XisI-like"/>
    <property type="match status" value="1"/>
</dbReference>
<dbReference type="Pfam" id="PF08869">
    <property type="entry name" value="XisI"/>
    <property type="match status" value="1"/>
</dbReference>
<evidence type="ECO:0000313" key="2">
    <source>
        <dbReference type="Proteomes" id="UP000177870"/>
    </source>
</evidence>
<dbReference type="AlphaFoldDB" id="A0A1D8TN07"/>
<protein>
    <submittedName>
        <fullName evidence="1">XisI protein</fullName>
    </submittedName>
</protein>
<evidence type="ECO:0000313" key="1">
    <source>
        <dbReference type="EMBL" id="AOW98983.1"/>
    </source>
</evidence>
<name>A0A1D8TN07_9CYAN</name>
<dbReference type="Gene3D" id="3.30.310.110">
    <property type="entry name" value="XisI-like"/>
    <property type="match status" value="1"/>
</dbReference>